<organism evidence="8 9">
    <name type="scientific">Pasteurella dagmatis ATCC 43325</name>
    <dbReference type="NCBI Taxonomy" id="667128"/>
    <lineage>
        <taxon>Bacteria</taxon>
        <taxon>Pseudomonadati</taxon>
        <taxon>Pseudomonadota</taxon>
        <taxon>Gammaproteobacteria</taxon>
        <taxon>Pasteurellales</taxon>
        <taxon>Pasteurellaceae</taxon>
        <taxon>Pasteurella</taxon>
    </lineage>
</organism>
<reference evidence="8 9" key="1">
    <citation type="submission" date="2009-10" db="EMBL/GenBank/DDBJ databases">
        <authorList>
            <person name="Muzny D."/>
            <person name="Qin X."/>
            <person name="Deng J."/>
            <person name="Jiang H."/>
            <person name="Liu Y."/>
            <person name="Qu J."/>
            <person name="Song X.-Z."/>
            <person name="Zhang L."/>
            <person name="Thornton R."/>
            <person name="Coyle M."/>
            <person name="Francisco L."/>
            <person name="Jackson L."/>
            <person name="Javaid M."/>
            <person name="Korchina V."/>
            <person name="Kovar C."/>
            <person name="Mata R."/>
            <person name="Mathew T."/>
            <person name="Ngo R."/>
            <person name="Nguyen L."/>
            <person name="Nguyen N."/>
            <person name="Okwuonu G."/>
            <person name="Ongeri F."/>
            <person name="Pham C."/>
            <person name="Simmons D."/>
            <person name="Wilczek-Boney K."/>
            <person name="Hale W."/>
            <person name="Jakkamsetti A."/>
            <person name="Pham P."/>
            <person name="Ruth R."/>
            <person name="San Lucas F."/>
            <person name="Warren J."/>
            <person name="Zhang J."/>
            <person name="Zhao Z."/>
            <person name="Zhou C."/>
            <person name="Zhu D."/>
            <person name="Lee S."/>
            <person name="Bess C."/>
            <person name="Blankenburg K."/>
            <person name="Forbes L."/>
            <person name="Fu Q."/>
            <person name="Gubbala S."/>
            <person name="Hirani K."/>
            <person name="Jayaseelan J.C."/>
            <person name="Lara F."/>
            <person name="Munidasa M."/>
            <person name="Palculict T."/>
            <person name="Patil S."/>
            <person name="Pu L.-L."/>
            <person name="Saada N."/>
            <person name="Tang L."/>
            <person name="Weissenberger G."/>
            <person name="Zhu Y."/>
            <person name="Hemphill L."/>
            <person name="Shang Y."/>
            <person name="Youmans B."/>
            <person name="Ayvaz T."/>
            <person name="Ross M."/>
            <person name="Santibanez J."/>
            <person name="Aqrawi P."/>
            <person name="Gross S."/>
            <person name="Joshi V."/>
            <person name="Fowler G."/>
            <person name="Nazareth L."/>
            <person name="Reid J."/>
            <person name="Worley K."/>
            <person name="Petrosino J."/>
            <person name="Highlander S."/>
            <person name="Gibbs R."/>
        </authorList>
    </citation>
    <scope>NUCLEOTIDE SEQUENCE [LARGE SCALE GENOMIC DNA]</scope>
    <source>
        <strain evidence="8 9">ATCC 43325</strain>
    </source>
</reference>
<evidence type="ECO:0000256" key="3">
    <source>
        <dbReference type="ARBA" id="ARBA00022475"/>
    </source>
</evidence>
<keyword evidence="3" id="KW-1003">Cell membrane</keyword>
<evidence type="ECO:0000256" key="5">
    <source>
        <dbReference type="ARBA" id="ARBA00022989"/>
    </source>
</evidence>
<proteinExistence type="inferred from homology"/>
<evidence type="ECO:0000256" key="4">
    <source>
        <dbReference type="ARBA" id="ARBA00022692"/>
    </source>
</evidence>
<feature type="transmembrane region" description="Helical" evidence="7">
    <location>
        <begin position="81"/>
        <end position="106"/>
    </location>
</feature>
<dbReference type="GO" id="GO:0005886">
    <property type="term" value="C:plasma membrane"/>
    <property type="evidence" value="ECO:0007669"/>
    <property type="project" value="UniProtKB-SubCell"/>
</dbReference>
<evidence type="ECO:0000256" key="6">
    <source>
        <dbReference type="ARBA" id="ARBA00023136"/>
    </source>
</evidence>
<feature type="transmembrane region" description="Helical" evidence="7">
    <location>
        <begin position="49"/>
        <end position="69"/>
    </location>
</feature>
<dbReference type="PANTHER" id="PTHR33884">
    <property type="entry name" value="UPF0410 PROTEIN YMGE"/>
    <property type="match status" value="1"/>
</dbReference>
<accession>C9PNH8</accession>
<keyword evidence="5 7" id="KW-1133">Transmembrane helix</keyword>
<dbReference type="AlphaFoldDB" id="C9PNH8"/>
<keyword evidence="9" id="KW-1185">Reference proteome</keyword>
<keyword evidence="4 7" id="KW-0812">Transmembrane</keyword>
<evidence type="ECO:0000313" key="8">
    <source>
        <dbReference type="EMBL" id="EEX50965.1"/>
    </source>
</evidence>
<comment type="similarity">
    <text evidence="2">Belongs to the UPF0410 family.</text>
</comment>
<sequence length="111" mass="12153">MTIQFLFKIESDFILYTHTHKEKNMGWISAIIVGALIGWIAEKVMKSDMGLLMNIIIGIIGSSLGRWIFGDVLSIGAAHSAGSFSLTGLLFGVLGASVLIFLLRFFKVMSK</sequence>
<feature type="transmembrane region" description="Helical" evidence="7">
    <location>
        <begin position="25"/>
        <end position="42"/>
    </location>
</feature>
<dbReference type="Proteomes" id="UP000005519">
    <property type="component" value="Unassembled WGS sequence"/>
</dbReference>
<evidence type="ECO:0000256" key="7">
    <source>
        <dbReference type="SAM" id="Phobius"/>
    </source>
</evidence>
<dbReference type="InterPro" id="IPR007341">
    <property type="entry name" value="Transgly_assoc"/>
</dbReference>
<comment type="subcellular location">
    <subcellularLocation>
        <location evidence="1">Cell membrane</location>
        <topology evidence="1">Multi-pass membrane protein</topology>
    </subcellularLocation>
</comment>
<gene>
    <name evidence="8" type="ORF">HMPREF0621_0552</name>
</gene>
<dbReference type="STRING" id="667128.HMPREF0621_0552"/>
<dbReference type="HOGENOM" id="CLU_160040_0_2_6"/>
<dbReference type="EMBL" id="ACZR01000005">
    <property type="protein sequence ID" value="EEX50965.1"/>
    <property type="molecule type" value="Genomic_DNA"/>
</dbReference>
<dbReference type="PANTHER" id="PTHR33884:SF3">
    <property type="entry name" value="UPF0410 PROTEIN YMGE"/>
    <property type="match status" value="1"/>
</dbReference>
<comment type="caution">
    <text evidence="8">The sequence shown here is derived from an EMBL/GenBank/DDBJ whole genome shotgun (WGS) entry which is preliminary data.</text>
</comment>
<keyword evidence="6 7" id="KW-0472">Membrane</keyword>
<evidence type="ECO:0000313" key="9">
    <source>
        <dbReference type="Proteomes" id="UP000005519"/>
    </source>
</evidence>
<evidence type="ECO:0000256" key="2">
    <source>
        <dbReference type="ARBA" id="ARBA00011006"/>
    </source>
</evidence>
<protein>
    <submittedName>
        <fullName evidence="8">Transglycosylase associated protein</fullName>
    </submittedName>
</protein>
<dbReference type="Pfam" id="PF04226">
    <property type="entry name" value="Transgly_assoc"/>
    <property type="match status" value="1"/>
</dbReference>
<evidence type="ECO:0000256" key="1">
    <source>
        <dbReference type="ARBA" id="ARBA00004651"/>
    </source>
</evidence>
<name>C9PNH8_9PAST</name>